<evidence type="ECO:0000313" key="3">
    <source>
        <dbReference type="EMBL" id="KAK7369354.1"/>
    </source>
</evidence>
<feature type="compositionally biased region" description="Gly residues" evidence="1">
    <location>
        <begin position="293"/>
        <end position="302"/>
    </location>
</feature>
<dbReference type="PANTHER" id="PTHR31132:SF2">
    <property type="entry name" value="HEMATOLOGICAL_NEUROLOGICAL-LIKE PROTEIN"/>
    <property type="match status" value="1"/>
</dbReference>
<organism evidence="3 4">
    <name type="scientific">Phaseolus coccineus</name>
    <name type="common">Scarlet runner bean</name>
    <name type="synonym">Phaseolus multiflorus</name>
    <dbReference type="NCBI Taxonomy" id="3886"/>
    <lineage>
        <taxon>Eukaryota</taxon>
        <taxon>Viridiplantae</taxon>
        <taxon>Streptophyta</taxon>
        <taxon>Embryophyta</taxon>
        <taxon>Tracheophyta</taxon>
        <taxon>Spermatophyta</taxon>
        <taxon>Magnoliopsida</taxon>
        <taxon>eudicotyledons</taxon>
        <taxon>Gunneridae</taxon>
        <taxon>Pentapetalae</taxon>
        <taxon>rosids</taxon>
        <taxon>fabids</taxon>
        <taxon>Fabales</taxon>
        <taxon>Fabaceae</taxon>
        <taxon>Papilionoideae</taxon>
        <taxon>50 kb inversion clade</taxon>
        <taxon>NPAAA clade</taxon>
        <taxon>indigoferoid/millettioid clade</taxon>
        <taxon>Phaseoleae</taxon>
        <taxon>Phaseolus</taxon>
    </lineage>
</organism>
<dbReference type="EMBL" id="JAYMYR010000004">
    <property type="protein sequence ID" value="KAK7369354.1"/>
    <property type="molecule type" value="Genomic_DNA"/>
</dbReference>
<feature type="region of interest" description="Disordered" evidence="1">
    <location>
        <begin position="274"/>
        <end position="302"/>
    </location>
</feature>
<evidence type="ECO:0000256" key="1">
    <source>
        <dbReference type="SAM" id="MobiDB-lite"/>
    </source>
</evidence>
<proteinExistence type="predicted"/>
<comment type="caution">
    <text evidence="3">The sequence shown here is derived from an EMBL/GenBank/DDBJ whole genome shotgun (WGS) entry which is preliminary data.</text>
</comment>
<evidence type="ECO:0000259" key="2">
    <source>
        <dbReference type="Pfam" id="PF13266"/>
    </source>
</evidence>
<feature type="compositionally biased region" description="Polar residues" evidence="1">
    <location>
        <begin position="1"/>
        <end position="22"/>
    </location>
</feature>
<sequence>MQKSTPLRNCHPSTSDLLTWSEQPPPQSALAASGHRSRQPSDKIGEVIRRSQLTVEEAQSLAKKKSCSGYKMKEMTGSGIFSGNAENTTSEAKSANLKNRTGIRVYEQAMNRISQISFSTEGNVSPKIPSSLPEIAKQRELSGTYQSESDTKTKKHVSSAKTKELSGSDIFGPPPEIVPRSLGAGRTWESKQSKDTRESVPRKVRASAQVSNPGDVQGKFLFREEPVKKTLRKIHEQKFADLTGNNIFKEDVPAGSLEKPSSRAKLREMAGNNIFADGKAENRDHIRGARRPPGGGSSISLL</sequence>
<protein>
    <recommendedName>
        <fullName evidence="2">DUF4057 domain-containing protein</fullName>
    </recommendedName>
</protein>
<dbReference type="Pfam" id="PF13266">
    <property type="entry name" value="DUF4057"/>
    <property type="match status" value="1"/>
</dbReference>
<name>A0AAN9NF88_PHACN</name>
<gene>
    <name evidence="3" type="ORF">VNO80_11391</name>
</gene>
<feature type="domain" description="DUF4057" evidence="2">
    <location>
        <begin position="3"/>
        <end position="300"/>
    </location>
</feature>
<accession>A0AAN9NF88</accession>
<dbReference type="InterPro" id="IPR025131">
    <property type="entry name" value="DUF4057"/>
</dbReference>
<dbReference type="Proteomes" id="UP001374584">
    <property type="component" value="Unassembled WGS sequence"/>
</dbReference>
<dbReference type="AlphaFoldDB" id="A0AAN9NF88"/>
<feature type="compositionally biased region" description="Basic and acidic residues" evidence="1">
    <location>
        <begin position="188"/>
        <end position="201"/>
    </location>
</feature>
<dbReference type="PANTHER" id="PTHR31132">
    <property type="entry name" value="N-LYSINE METHYLTRANSFERASE"/>
    <property type="match status" value="1"/>
</dbReference>
<feature type="region of interest" description="Disordered" evidence="1">
    <location>
        <begin position="1"/>
        <end position="67"/>
    </location>
</feature>
<reference evidence="3 4" key="1">
    <citation type="submission" date="2024-01" db="EMBL/GenBank/DDBJ databases">
        <title>The genomes of 5 underutilized Papilionoideae crops provide insights into root nodulation and disease resistanc.</title>
        <authorList>
            <person name="Jiang F."/>
        </authorList>
    </citation>
    <scope>NUCLEOTIDE SEQUENCE [LARGE SCALE GENOMIC DNA]</scope>
    <source>
        <strain evidence="3">JINMINGXINNONG_FW02</strain>
        <tissue evidence="3">Leaves</tissue>
    </source>
</reference>
<feature type="compositionally biased region" description="Basic and acidic residues" evidence="1">
    <location>
        <begin position="39"/>
        <end position="49"/>
    </location>
</feature>
<feature type="region of interest" description="Disordered" evidence="1">
    <location>
        <begin position="140"/>
        <end position="210"/>
    </location>
</feature>
<feature type="compositionally biased region" description="Basic and acidic residues" evidence="1">
    <location>
        <begin position="278"/>
        <end position="287"/>
    </location>
</feature>
<evidence type="ECO:0000313" key="4">
    <source>
        <dbReference type="Proteomes" id="UP001374584"/>
    </source>
</evidence>
<keyword evidence="4" id="KW-1185">Reference proteome</keyword>